<dbReference type="RefSeq" id="WP_160612278.1">
    <property type="nucleotide sequence ID" value="NZ_JAUFQM010000001.1"/>
</dbReference>
<dbReference type="InterPro" id="IPR009875">
    <property type="entry name" value="PilZ_domain"/>
</dbReference>
<dbReference type="OrthoDB" id="7391081at2"/>
<dbReference type="GO" id="GO:0035438">
    <property type="term" value="F:cyclic-di-GMP binding"/>
    <property type="evidence" value="ECO:0007669"/>
    <property type="project" value="InterPro"/>
</dbReference>
<dbReference type="EMBL" id="WTYZ01000001">
    <property type="protein sequence ID" value="MXO81927.1"/>
    <property type="molecule type" value="Genomic_DNA"/>
</dbReference>
<feature type="domain" description="PilZ" evidence="1">
    <location>
        <begin position="7"/>
        <end position="88"/>
    </location>
</feature>
<name>A0A844Z4A1_9SPHN</name>
<sequence>MSGVDTRNISRDSLFLMAEIRLDGEDGEHRVKVRNLSSGGMMAEGGPSVVRGSNVSIQLRNIGWVEGVIAWVQEERFGIAFSEEIDPGLARGKTIATDHVAPRFTRPIGMLAPDKLADRERLRNI</sequence>
<evidence type="ECO:0000259" key="1">
    <source>
        <dbReference type="Pfam" id="PF07238"/>
    </source>
</evidence>
<evidence type="ECO:0000313" key="3">
    <source>
        <dbReference type="Proteomes" id="UP000460290"/>
    </source>
</evidence>
<dbReference type="SUPFAM" id="SSF141371">
    <property type="entry name" value="PilZ domain-like"/>
    <property type="match status" value="1"/>
</dbReference>
<dbReference type="Pfam" id="PF07238">
    <property type="entry name" value="PilZ"/>
    <property type="match status" value="1"/>
</dbReference>
<gene>
    <name evidence="2" type="ORF">GRI35_00885</name>
</gene>
<evidence type="ECO:0000313" key="2">
    <source>
        <dbReference type="EMBL" id="MXO81927.1"/>
    </source>
</evidence>
<comment type="caution">
    <text evidence="2">The sequence shown here is derived from an EMBL/GenBank/DDBJ whole genome shotgun (WGS) entry which is preliminary data.</text>
</comment>
<proteinExistence type="predicted"/>
<dbReference type="Proteomes" id="UP000460290">
    <property type="component" value="Unassembled WGS sequence"/>
</dbReference>
<reference evidence="2 3" key="1">
    <citation type="submission" date="2019-12" db="EMBL/GenBank/DDBJ databases">
        <title>Genomic-based taxomic classification of the family Erythrobacteraceae.</title>
        <authorList>
            <person name="Xu L."/>
        </authorList>
    </citation>
    <scope>NUCLEOTIDE SEQUENCE [LARGE SCALE GENOMIC DNA]</scope>
    <source>
        <strain evidence="2 3">KCTC 42006</strain>
    </source>
</reference>
<protein>
    <submittedName>
        <fullName evidence="2">PilZ domain-containing protein</fullName>
    </submittedName>
</protein>
<keyword evidence="3" id="KW-1185">Reference proteome</keyword>
<accession>A0A844Z4A1</accession>
<organism evidence="2 3">
    <name type="scientific">Pontixanthobacter aestiaquae</name>
    <dbReference type="NCBI Taxonomy" id="1509367"/>
    <lineage>
        <taxon>Bacteria</taxon>
        <taxon>Pseudomonadati</taxon>
        <taxon>Pseudomonadota</taxon>
        <taxon>Alphaproteobacteria</taxon>
        <taxon>Sphingomonadales</taxon>
        <taxon>Erythrobacteraceae</taxon>
        <taxon>Pontixanthobacter</taxon>
    </lineage>
</organism>
<dbReference type="AlphaFoldDB" id="A0A844Z4A1"/>